<keyword evidence="3" id="KW-1185">Reference proteome</keyword>
<reference evidence="2" key="1">
    <citation type="journal article" date="2023" name="G3 (Bethesda)">
        <title>Whole genome assemblies of Zophobas morio and Tenebrio molitor.</title>
        <authorList>
            <person name="Kaur S."/>
            <person name="Stinson S.A."/>
            <person name="diCenzo G.C."/>
        </authorList>
    </citation>
    <scope>NUCLEOTIDE SEQUENCE</scope>
    <source>
        <strain evidence="2">QUZm001</strain>
    </source>
</reference>
<dbReference type="Proteomes" id="UP001168821">
    <property type="component" value="Unassembled WGS sequence"/>
</dbReference>
<sequence length="263" mass="30111">MIRVLQLNCGRAESVMNELGVVAREKGINVCLLQEPLVRNERVIGLPAGTNVFNSEWAAVVVDSKEMDVMCVEECTNEWGVCVRLDSKTGSMYVCSMYCKFNREIEPYLEYLERVIDCAKGRPLIVGMNANAVSPMWHSKNAEDKDEREERGNKLEQMISAKELIVLNEPSEYYTFSGPNGESDIDVTLGNAALLKYECNWELKIEWCESDHNAMLIEIRPDEQEKINKKVTKNRWKLKGADWEKYGKEVHVELEKIGYGNFL</sequence>
<dbReference type="Pfam" id="PF14529">
    <property type="entry name" value="Exo_endo_phos_2"/>
    <property type="match status" value="1"/>
</dbReference>
<evidence type="ECO:0000259" key="1">
    <source>
        <dbReference type="Pfam" id="PF14529"/>
    </source>
</evidence>
<feature type="domain" description="Endonuclease/exonuclease/phosphatase" evidence="1">
    <location>
        <begin position="92"/>
        <end position="215"/>
    </location>
</feature>
<dbReference type="GO" id="GO:0003824">
    <property type="term" value="F:catalytic activity"/>
    <property type="evidence" value="ECO:0007669"/>
    <property type="project" value="InterPro"/>
</dbReference>
<dbReference type="AlphaFoldDB" id="A0AA38ITZ1"/>
<evidence type="ECO:0000313" key="2">
    <source>
        <dbReference type="EMBL" id="KAJ3661591.1"/>
    </source>
</evidence>
<evidence type="ECO:0000313" key="3">
    <source>
        <dbReference type="Proteomes" id="UP001168821"/>
    </source>
</evidence>
<name>A0AA38ITZ1_9CUCU</name>
<dbReference type="InterPro" id="IPR036691">
    <property type="entry name" value="Endo/exonu/phosph_ase_sf"/>
</dbReference>
<accession>A0AA38ITZ1</accession>
<protein>
    <recommendedName>
        <fullName evidence="1">Endonuclease/exonuclease/phosphatase domain-containing protein</fullName>
    </recommendedName>
</protein>
<proteinExistence type="predicted"/>
<dbReference type="EMBL" id="JALNTZ010000002">
    <property type="protein sequence ID" value="KAJ3661591.1"/>
    <property type="molecule type" value="Genomic_DNA"/>
</dbReference>
<dbReference type="CDD" id="cd09077">
    <property type="entry name" value="R1-I-EN"/>
    <property type="match status" value="1"/>
</dbReference>
<gene>
    <name evidence="2" type="ORF">Zmor_005982</name>
</gene>
<comment type="caution">
    <text evidence="2">The sequence shown here is derived from an EMBL/GenBank/DDBJ whole genome shotgun (WGS) entry which is preliminary data.</text>
</comment>
<dbReference type="InterPro" id="IPR005135">
    <property type="entry name" value="Endo/exonuclease/phosphatase"/>
</dbReference>
<dbReference type="Gene3D" id="3.60.10.10">
    <property type="entry name" value="Endonuclease/exonuclease/phosphatase"/>
    <property type="match status" value="1"/>
</dbReference>
<organism evidence="2 3">
    <name type="scientific">Zophobas morio</name>
    <dbReference type="NCBI Taxonomy" id="2755281"/>
    <lineage>
        <taxon>Eukaryota</taxon>
        <taxon>Metazoa</taxon>
        <taxon>Ecdysozoa</taxon>
        <taxon>Arthropoda</taxon>
        <taxon>Hexapoda</taxon>
        <taxon>Insecta</taxon>
        <taxon>Pterygota</taxon>
        <taxon>Neoptera</taxon>
        <taxon>Endopterygota</taxon>
        <taxon>Coleoptera</taxon>
        <taxon>Polyphaga</taxon>
        <taxon>Cucujiformia</taxon>
        <taxon>Tenebrionidae</taxon>
        <taxon>Zophobas</taxon>
    </lineage>
</organism>
<dbReference type="PANTHER" id="PTHR33273">
    <property type="entry name" value="DOMAIN-CONTAINING PROTEIN, PUTATIVE-RELATED"/>
    <property type="match status" value="1"/>
</dbReference>
<dbReference type="PANTHER" id="PTHR33273:SF4">
    <property type="entry name" value="ENDONUCLEASE_EXONUCLEASE_PHOSPHATASE DOMAIN-CONTAINING PROTEIN"/>
    <property type="match status" value="1"/>
</dbReference>
<dbReference type="SUPFAM" id="SSF56219">
    <property type="entry name" value="DNase I-like"/>
    <property type="match status" value="1"/>
</dbReference>